<keyword evidence="2" id="KW-1185">Reference proteome</keyword>
<dbReference type="EMBL" id="JBHSFP010000004">
    <property type="protein sequence ID" value="MFC4531036.1"/>
    <property type="molecule type" value="Genomic_DNA"/>
</dbReference>
<protein>
    <submittedName>
        <fullName evidence="1">Uncharacterized protein</fullName>
    </submittedName>
</protein>
<comment type="caution">
    <text evidence="1">The sequence shown here is derived from an EMBL/GenBank/DDBJ whole genome shotgun (WGS) entry which is preliminary data.</text>
</comment>
<evidence type="ECO:0000313" key="1">
    <source>
        <dbReference type="EMBL" id="MFC4531036.1"/>
    </source>
</evidence>
<proteinExistence type="predicted"/>
<gene>
    <name evidence="1" type="ORF">ACFO60_09705</name>
</gene>
<evidence type="ECO:0000313" key="2">
    <source>
        <dbReference type="Proteomes" id="UP001596004"/>
    </source>
</evidence>
<name>A0ABV9CDE1_9ACTN</name>
<dbReference type="Proteomes" id="UP001596004">
    <property type="component" value="Unassembled WGS sequence"/>
</dbReference>
<dbReference type="RefSeq" id="WP_380839277.1">
    <property type="nucleotide sequence ID" value="NZ_JBHSFP010000004.1"/>
</dbReference>
<sequence>MKSTVVEIIRPAQPRSWYNDQKGTAANGGCSQHGTPPCHEPIVATVVLANAGSDNIQLAVCQRGLDDLERHRRQGR</sequence>
<reference evidence="2" key="1">
    <citation type="journal article" date="2019" name="Int. J. Syst. Evol. Microbiol.">
        <title>The Global Catalogue of Microorganisms (GCM) 10K type strain sequencing project: providing services to taxonomists for standard genome sequencing and annotation.</title>
        <authorList>
            <consortium name="The Broad Institute Genomics Platform"/>
            <consortium name="The Broad Institute Genome Sequencing Center for Infectious Disease"/>
            <person name="Wu L."/>
            <person name="Ma J."/>
        </authorList>
    </citation>
    <scope>NUCLEOTIDE SEQUENCE [LARGE SCALE GENOMIC DNA]</scope>
    <source>
        <strain evidence="2">CGMCC 4.7132</strain>
    </source>
</reference>
<accession>A0ABV9CDE1</accession>
<organism evidence="1 2">
    <name type="scientific">Sphaerisporangium dianthi</name>
    <dbReference type="NCBI Taxonomy" id="1436120"/>
    <lineage>
        <taxon>Bacteria</taxon>
        <taxon>Bacillati</taxon>
        <taxon>Actinomycetota</taxon>
        <taxon>Actinomycetes</taxon>
        <taxon>Streptosporangiales</taxon>
        <taxon>Streptosporangiaceae</taxon>
        <taxon>Sphaerisporangium</taxon>
    </lineage>
</organism>